<reference evidence="1" key="1">
    <citation type="submission" date="2020-11" db="EMBL/GenBank/DDBJ databases">
        <authorList>
            <person name="Tran Van P."/>
        </authorList>
    </citation>
    <scope>NUCLEOTIDE SEQUENCE</scope>
</reference>
<gene>
    <name evidence="1" type="ORF">CTOB1V02_LOCUS6056</name>
</gene>
<dbReference type="EMBL" id="OB661413">
    <property type="protein sequence ID" value="CAD7228167.1"/>
    <property type="molecule type" value="Genomic_DNA"/>
</dbReference>
<sequence length="675" mass="75927">MLVRNEVIYSELVIIVLFSMPECHSKILLPGEHCPTEPKETCSEVTQNCMKDYDKRQTALGRYFVTIESYRNDWNPDNATFPVSSHFSGVLISSEIVLGSSNWNLFCNIKSSRNFKHRFKYARPHAANKALDKELKLGKTAECTESSVYAIILVKLVGEGRLEENTDETAWRSVCLESRFEKMPSIDVLFLTTTNHTELRQQANGTKPYHYPYDALFFTYSSEQLKVQRVEDDPEIKLPVAFLHLNLENQRVNICESVGAFLFHAKGAEHLLIGMFRRSETFENGTFDPDFCINGAQTSKGLDFRVPLFTEDELNVLDEELKKLTEEADPASFLELIILGGFLLLGLSFGIAIFIFCCCCRTSKSEEQTEQLPDQYMKLARKLGIDSPSSKMGDTGTSKVDRIVSVSKKTPFLEKGMDVLSSMALYRPRTIDGSIEGAISSELTKSLDEGARTTEKVVDEPKGIETEATTGLEQMKMSFKVENETEHWRWRLRICESTGGFLYYVEPASRTLRLIGMFRSTEVERNGTFNPHFCTSVAGLSINFSVPLFTEDELNILDEEIKKLTEESDSPPILEFTILGSFLFLGSCLGIAILIFCCCRGSKSEEDSERLPDQYMKLAQKLGMESQSYQKGKEDTSKVMGGGRILQRSVRASGPGGNGLPPSPPSNQDDIQLFR</sequence>
<evidence type="ECO:0000313" key="1">
    <source>
        <dbReference type="EMBL" id="CAD7228167.1"/>
    </source>
</evidence>
<organism evidence="1">
    <name type="scientific">Cyprideis torosa</name>
    <dbReference type="NCBI Taxonomy" id="163714"/>
    <lineage>
        <taxon>Eukaryota</taxon>
        <taxon>Metazoa</taxon>
        <taxon>Ecdysozoa</taxon>
        <taxon>Arthropoda</taxon>
        <taxon>Crustacea</taxon>
        <taxon>Oligostraca</taxon>
        <taxon>Ostracoda</taxon>
        <taxon>Podocopa</taxon>
        <taxon>Podocopida</taxon>
        <taxon>Cytherocopina</taxon>
        <taxon>Cytheroidea</taxon>
        <taxon>Cytherideidae</taxon>
        <taxon>Cyprideis</taxon>
    </lineage>
</organism>
<accession>A0A7R8ZNE6</accession>
<protein>
    <submittedName>
        <fullName evidence="1">Uncharacterized protein</fullName>
    </submittedName>
</protein>
<dbReference type="AlphaFoldDB" id="A0A7R8ZNE6"/>
<proteinExistence type="predicted"/>
<name>A0A7R8ZNE6_9CRUS</name>